<sequence>MSGLTLSPGFHAPALRNLEQVLQADVEKGRLPGAVALVARHGQTVLHSAIGQQNPADGTPMAVDSIFRIYSMTKPLVSVAIMQLLERGQLLMSDPIGQHLSEFADVRVAEDETGRQTRPPARPSTVQDLLRHTSGLTYEILGDDPIQQRYAQAGLGTRMLSNTGFSQALSAIPYRYEPGSIWQYSRATDLLGALLERVTGMALGDYLQAHILGPLGMVDTAFVVPPDKHHRIAEPFAHDPDGGVPMPLMDLRKTTPMQAGGAGLGSTAADYARFLQCMLNGGALNGARILSPASVRLMTSDHLGDIPVNRSGRAAELLPPGHGFGLGFAVRLEEGLGTQLGSKGMYYWSGISGTVFFVDPAKDLFAILLTQAPNQRSWYRPLFRNLVYAALND</sequence>
<protein>
    <recommendedName>
        <fullName evidence="1">Beta-lactamase-related domain-containing protein</fullName>
    </recommendedName>
</protein>
<dbReference type="Pfam" id="PF00144">
    <property type="entry name" value="Beta-lactamase"/>
    <property type="match status" value="1"/>
</dbReference>
<dbReference type="InterPro" id="IPR001466">
    <property type="entry name" value="Beta-lactam-related"/>
</dbReference>
<feature type="domain" description="Beta-lactamase-related" evidence="1">
    <location>
        <begin position="18"/>
        <end position="374"/>
    </location>
</feature>
<dbReference type="AlphaFoldDB" id="C9YGX4"/>
<reference evidence="2" key="1">
    <citation type="journal article" date="2010" name="Nature">
        <title>The Dynamic genome of Hydra.</title>
        <authorList>
            <person name="Chapman J.A."/>
            <person name="Kirkness E.F."/>
            <person name="Simakov O."/>
            <person name="Hampson S.E."/>
            <person name="Mitros T."/>
            <person name="Weinmaier T."/>
            <person name="Rattei T."/>
            <person name="Balasubramanian P.G."/>
            <person name="Borman J."/>
            <person name="Busam D."/>
            <person name="Disbennett K."/>
            <person name="Pfannkoch C."/>
            <person name="Sumin N."/>
            <person name="Sutton G."/>
            <person name="Viswanathan L."/>
            <person name="Walenz B."/>
            <person name="Goodstein D.M."/>
            <person name="Hellsten U."/>
            <person name="Kawashima T."/>
            <person name="Prochnik S.E."/>
            <person name="Putnam N.H."/>
            <person name="Shu S."/>
            <person name="Blumberg B."/>
            <person name="Dana C.E."/>
            <person name="Gee L."/>
            <person name="Kibler D.F."/>
            <person name="Law L."/>
            <person name="Lindgens D."/>
            <person name="Martinez D.E."/>
            <person name="Peng J."/>
            <person name="Wigge P.A."/>
            <person name="Bertulat B."/>
            <person name="Guder C."/>
            <person name="Nakamura Y."/>
            <person name="Ozbek S."/>
            <person name="Watanabe H."/>
            <person name="Khalturin K."/>
            <person name="Hemmrich G."/>
            <person name="Franke A."/>
            <person name="Augustin R."/>
            <person name="Fraune S."/>
            <person name="Hayakawa E."/>
            <person name="Hayakawa S."/>
            <person name="Hirose M."/>
            <person name="Hwang J."/>
            <person name="Ikeo K."/>
            <person name="Nishimiya-Fujisawa C."/>
            <person name="Ogura A."/>
            <person name="Takahashi T."/>
            <person name="Steinmetz P.R."/>
            <person name="Zhang X."/>
            <person name="Aufschnaiter R."/>
            <person name="Eder M.K."/>
            <person name="Gorny A.K."/>
            <person name="Salvenmoser W."/>
            <person name="Heimberg A.M."/>
            <person name="Wheeler B.M."/>
            <person name="Peterson K.J."/>
            <person name="Boettger A."/>
            <person name="Tischler P."/>
            <person name="Wolf A."/>
            <person name="Gojobori T."/>
            <person name="Remington K.A."/>
            <person name="Strausberg R.L."/>
            <person name="Venter J."/>
            <person name="Technau U."/>
            <person name="Hobmayer B."/>
            <person name="Bosch T.C."/>
            <person name="Holstein T.W."/>
            <person name="Fujisawa T."/>
            <person name="Bode H.R."/>
            <person name="David C.N."/>
            <person name="Rokhsar D.S."/>
            <person name="Steele R.E."/>
        </authorList>
    </citation>
    <scope>NUCLEOTIDE SEQUENCE</scope>
</reference>
<dbReference type="EMBL" id="FN543108">
    <property type="protein sequence ID" value="CBA33674.1"/>
    <property type="molecule type" value="Genomic_DNA"/>
</dbReference>
<evidence type="ECO:0000313" key="2">
    <source>
        <dbReference type="EMBL" id="CBA33674.1"/>
    </source>
</evidence>
<dbReference type="Gene3D" id="3.40.710.10">
    <property type="entry name" value="DD-peptidase/beta-lactamase superfamily"/>
    <property type="match status" value="1"/>
</dbReference>
<dbReference type="InterPro" id="IPR050789">
    <property type="entry name" value="Diverse_Enzym_Activities"/>
</dbReference>
<dbReference type="PANTHER" id="PTHR43283:SF3">
    <property type="entry name" value="BETA-LACTAMASE FAMILY PROTEIN (AFU_ORTHOLOGUE AFUA_5G07500)"/>
    <property type="match status" value="1"/>
</dbReference>
<dbReference type="PANTHER" id="PTHR43283">
    <property type="entry name" value="BETA-LACTAMASE-RELATED"/>
    <property type="match status" value="1"/>
</dbReference>
<accession>C9YGX4</accession>
<dbReference type="InterPro" id="IPR012338">
    <property type="entry name" value="Beta-lactam/transpept-like"/>
</dbReference>
<gene>
    <name evidence="2" type="ORF">Csp_B20240</name>
</gene>
<name>C9YGX4_CURXX</name>
<evidence type="ECO:0000259" key="1">
    <source>
        <dbReference type="Pfam" id="PF00144"/>
    </source>
</evidence>
<dbReference type="SUPFAM" id="SSF56601">
    <property type="entry name" value="beta-lactamase/transpeptidase-like"/>
    <property type="match status" value="1"/>
</dbReference>
<proteinExistence type="predicted"/>
<organism evidence="2">
    <name type="scientific">Curvibacter symbiont subsp. Hydra magnipapillata</name>
    <dbReference type="NCBI Taxonomy" id="667019"/>
    <lineage>
        <taxon>Bacteria</taxon>
        <taxon>Pseudomonadati</taxon>
        <taxon>Pseudomonadota</taxon>
        <taxon>Betaproteobacteria</taxon>
        <taxon>Burkholderiales</taxon>
        <taxon>Comamonadaceae</taxon>
        <taxon>Curvibacter</taxon>
    </lineage>
</organism>